<dbReference type="RefSeq" id="WP_062478085.1">
    <property type="nucleotide sequence ID" value="NZ_CP013650.1"/>
</dbReference>
<name>A0A0U2PF98_9ALTE</name>
<dbReference type="OrthoDB" id="9764016at2"/>
<keyword evidence="3" id="KW-0408">Iron</keyword>
<evidence type="ECO:0000256" key="1">
    <source>
        <dbReference type="ARBA" id="ARBA00001954"/>
    </source>
</evidence>
<dbReference type="GO" id="GO:0016706">
    <property type="term" value="F:2-oxoglutarate-dependent dioxygenase activity"/>
    <property type="evidence" value="ECO:0007669"/>
    <property type="project" value="TreeGrafter"/>
</dbReference>
<reference evidence="5 6" key="1">
    <citation type="submission" date="2015-12" db="EMBL/GenBank/DDBJ databases">
        <title>Complete genome of Lacimicrobium alkaliphilum KCTC 32984.</title>
        <authorList>
            <person name="Kim S.-G."/>
            <person name="Lee Y.-J."/>
        </authorList>
    </citation>
    <scope>NUCLEOTIDE SEQUENCE [LARGE SCALE GENOMIC DNA]</scope>
    <source>
        <strain evidence="5 6">YelD216</strain>
    </source>
</reference>
<dbReference type="InterPro" id="IPR003347">
    <property type="entry name" value="JmjC_dom"/>
</dbReference>
<dbReference type="Proteomes" id="UP000068447">
    <property type="component" value="Chromosome"/>
</dbReference>
<dbReference type="PROSITE" id="PS51184">
    <property type="entry name" value="JMJC"/>
    <property type="match status" value="1"/>
</dbReference>
<evidence type="ECO:0000256" key="2">
    <source>
        <dbReference type="ARBA" id="ARBA00022723"/>
    </source>
</evidence>
<dbReference type="KEGG" id="lal:AT746_06595"/>
<evidence type="ECO:0000313" key="5">
    <source>
        <dbReference type="EMBL" id="ALS97965.1"/>
    </source>
</evidence>
<evidence type="ECO:0000313" key="6">
    <source>
        <dbReference type="Proteomes" id="UP000068447"/>
    </source>
</evidence>
<dbReference type="Gene3D" id="2.60.120.650">
    <property type="entry name" value="Cupin"/>
    <property type="match status" value="1"/>
</dbReference>
<evidence type="ECO:0000259" key="4">
    <source>
        <dbReference type="PROSITE" id="PS51184"/>
    </source>
</evidence>
<keyword evidence="2" id="KW-0479">Metal-binding</keyword>
<dbReference type="InterPro" id="IPR039994">
    <property type="entry name" value="NO66-like"/>
</dbReference>
<sequence length="381" mass="43030">MYKLNLTDAGQFLQQHWQKQPLLIKGGFTEFQDPLDEHDLAGLAQQEEIDARIVARQKQQWQVHQGPFSDQDFERCCTGDWSLLVQSVDRYLDEGTALLNAFDFIPGWRRDDLMVSFSVPGGGVGPHVDQYDVFIIQGKGKRRWQVGRAEAGETLHPHPLLSQVEAFEPIIDAVLECGDVLYIPPGFAHCGETLEDCLNYSVGFRAPDQKTLLSSFADFVLDAQGFGQRYQDPDLSLRPFSAEVSRNEIQALKALMQQTLQDESFEHWLGSFLSEADDQASPQRCVTQQQAAVYLQRGQPIIRSLACKGVWLENTGQQSLITLYLGELRIPFDPALKPYVEQLLKQPCWCYDNNAGEDLFSLLAELVSQLLNSGMWSLSRD</sequence>
<protein>
    <recommendedName>
        <fullName evidence="4">JmjC domain-containing protein</fullName>
    </recommendedName>
</protein>
<feature type="domain" description="JmjC" evidence="4">
    <location>
        <begin position="94"/>
        <end position="221"/>
    </location>
</feature>
<accession>A0A0U2PF98</accession>
<dbReference type="GO" id="GO:0046872">
    <property type="term" value="F:metal ion binding"/>
    <property type="evidence" value="ECO:0007669"/>
    <property type="project" value="UniProtKB-KW"/>
</dbReference>
<dbReference type="SUPFAM" id="SSF51197">
    <property type="entry name" value="Clavaminate synthase-like"/>
    <property type="match status" value="1"/>
</dbReference>
<comment type="cofactor">
    <cofactor evidence="1">
        <name>Fe(2+)</name>
        <dbReference type="ChEBI" id="CHEBI:29033"/>
    </cofactor>
</comment>
<dbReference type="EMBL" id="CP013650">
    <property type="protein sequence ID" value="ALS97965.1"/>
    <property type="molecule type" value="Genomic_DNA"/>
</dbReference>
<dbReference type="SMART" id="SM00558">
    <property type="entry name" value="JmjC"/>
    <property type="match status" value="1"/>
</dbReference>
<dbReference type="PANTHER" id="PTHR13096:SF8">
    <property type="entry name" value="RIBOSOMAL OXYGENASE 1"/>
    <property type="match status" value="1"/>
</dbReference>
<dbReference type="STRING" id="1526571.AT746_06595"/>
<organism evidence="5 6">
    <name type="scientific">Lacimicrobium alkaliphilum</name>
    <dbReference type="NCBI Taxonomy" id="1526571"/>
    <lineage>
        <taxon>Bacteria</taxon>
        <taxon>Pseudomonadati</taxon>
        <taxon>Pseudomonadota</taxon>
        <taxon>Gammaproteobacteria</taxon>
        <taxon>Alteromonadales</taxon>
        <taxon>Alteromonadaceae</taxon>
        <taxon>Lacimicrobium</taxon>
    </lineage>
</organism>
<dbReference type="Pfam" id="PF08007">
    <property type="entry name" value="JmjC_2"/>
    <property type="match status" value="1"/>
</dbReference>
<gene>
    <name evidence="5" type="ORF">AT746_06595</name>
</gene>
<keyword evidence="6" id="KW-1185">Reference proteome</keyword>
<proteinExistence type="predicted"/>
<dbReference type="PANTHER" id="PTHR13096">
    <property type="entry name" value="MINA53 MYC INDUCED NUCLEAR ANTIGEN"/>
    <property type="match status" value="1"/>
</dbReference>
<evidence type="ECO:0000256" key="3">
    <source>
        <dbReference type="ARBA" id="ARBA00023004"/>
    </source>
</evidence>
<dbReference type="AlphaFoldDB" id="A0A0U2PF98"/>
<dbReference type="Gene3D" id="3.40.366.30">
    <property type="entry name" value="50S ribosomal protein L16 arginine hydroxylase, Chain A, Domain 2"/>
    <property type="match status" value="1"/>
</dbReference>